<protein>
    <submittedName>
        <fullName evidence="2">Uncharacterized protein</fullName>
    </submittedName>
</protein>
<sequence>MSFPPCNFCHCQEFAYYPPPNTPPEQLFNPPAILPCVSPSCGHAYREHGDIPPALDCAVCPQRCGQFVLATLGQRLSDSLCLCGHPWADHKRPPATAAPPQPRSGPQRLLAPPPSSAGATSGILHTVTAERFLLPYNQSLGLTATTSGATQNQQRVDSHERKPKAKKGKKPLTGVVPGGVTAVQAGVHATITGVVGARTAPPPAVHAFAPTPSSSSAAAARASSAVHPDIPPANPVIVFPCDVTDALAFQPPFPSLQPLGLRRDINRLKLNPILYDHFVQSMTKFGLSFRLTLPPEKCSPGNDFHDAVTTSVIEHLDSRGIHLHPESASQSHLPKFKILRPRASGSNVMFKPYIVSQDVLTVQHITSTKGIAGKKQLLLAPADVASQLLGPVNFAQLSVAQASAFASLLSYHYCFALRVIEYLSLLASTTPALTPGLCSAICSAMHPAPRQQPDDELDLAFDPDFPDFDSQSSHSRSSSAMQVDNFELTPSPRRALFAQPAGPSAHSRPASPVSHAGPPFFSPTPAPRTPGPSIVPFAADHPDPLHLAASPSLDLLPRDAARLLADFTALAQAPLFLSHCPALSPTPSPPAEPTYVPSDTASDRSASRASGTRPADQSAALDYDSDVELIYSFDSDYSNSALHHAAFHTMLTDNLPKPASSPDKTAALLYTVPGEKPDPSLGFVMSAVFRGLMSHRNDPDYVDVGLLEKLSGPRNLRVEHLHFRNLSMRQLFCVPNNFFRVHGAFGVGVLRSLASQTLLTFACPDPTDGNLNDYIGLWTASGSYMVPTKLLSTNPNTAQCLLYAAAGAAAGYSLVQLGYIPVVHPALLLILLVSHYLNLDANDPTVIALLVDSCWLAHVDPPLHQVLSLFPNSHKAPIPPRDSSPAAAALHTRLADIGFNNPSHPRTAADHRQLTLALYSVAILGVNLTRQPPPPEWKHFLRGFNRDLSFVSKNKRKKAQPDFSPFIADLFFQTPPLTPPLSEGARILRLRRILLRACCPPAFAPEVTQRVLTDEGDSPLEHELLQNLRVLFDHYIFGTGHPPDVAAAIPPRADPLALSLAALPNFRPSLFVSAVNGTHFLPPCSPEETDYHFHLKLRHLHPEEIRPAGDVQAIKFSTCFHSMLFPVTPGARDSLYDLVDRSLHLLRAAQASPSFKPGQRPDIDTPFCNFLHSQLLVKSDEFNTA</sequence>
<feature type="compositionally biased region" description="Polar residues" evidence="1">
    <location>
        <begin position="145"/>
        <end position="155"/>
    </location>
</feature>
<organism evidence="2 3">
    <name type="scientific">Auricularia subglabra (strain TFB-10046 / SS5)</name>
    <name type="common">White-rot fungus</name>
    <name type="synonym">Auricularia delicata (strain TFB10046)</name>
    <dbReference type="NCBI Taxonomy" id="717982"/>
    <lineage>
        <taxon>Eukaryota</taxon>
        <taxon>Fungi</taxon>
        <taxon>Dikarya</taxon>
        <taxon>Basidiomycota</taxon>
        <taxon>Agaricomycotina</taxon>
        <taxon>Agaricomycetes</taxon>
        <taxon>Auriculariales</taxon>
        <taxon>Auriculariaceae</taxon>
        <taxon>Auricularia</taxon>
    </lineage>
</organism>
<feature type="region of interest" description="Disordered" evidence="1">
    <location>
        <begin position="92"/>
        <end position="121"/>
    </location>
</feature>
<feature type="region of interest" description="Disordered" evidence="1">
    <location>
        <begin position="449"/>
        <end position="483"/>
    </location>
</feature>
<dbReference type="Proteomes" id="UP000006514">
    <property type="component" value="Unassembled WGS sequence"/>
</dbReference>
<reference evidence="3" key="1">
    <citation type="journal article" date="2012" name="Science">
        <title>The Paleozoic origin of enzymatic lignin decomposition reconstructed from 31 fungal genomes.</title>
        <authorList>
            <person name="Floudas D."/>
            <person name="Binder M."/>
            <person name="Riley R."/>
            <person name="Barry K."/>
            <person name="Blanchette R.A."/>
            <person name="Henrissat B."/>
            <person name="Martinez A.T."/>
            <person name="Otillar R."/>
            <person name="Spatafora J.W."/>
            <person name="Yadav J.S."/>
            <person name="Aerts A."/>
            <person name="Benoit I."/>
            <person name="Boyd A."/>
            <person name="Carlson A."/>
            <person name="Copeland A."/>
            <person name="Coutinho P.M."/>
            <person name="de Vries R.P."/>
            <person name="Ferreira P."/>
            <person name="Findley K."/>
            <person name="Foster B."/>
            <person name="Gaskell J."/>
            <person name="Glotzer D."/>
            <person name="Gorecki P."/>
            <person name="Heitman J."/>
            <person name="Hesse C."/>
            <person name="Hori C."/>
            <person name="Igarashi K."/>
            <person name="Jurgens J.A."/>
            <person name="Kallen N."/>
            <person name="Kersten P."/>
            <person name="Kohler A."/>
            <person name="Kuees U."/>
            <person name="Kumar T.K.A."/>
            <person name="Kuo A."/>
            <person name="LaButti K."/>
            <person name="Larrondo L.F."/>
            <person name="Lindquist E."/>
            <person name="Ling A."/>
            <person name="Lombard V."/>
            <person name="Lucas S."/>
            <person name="Lundell T."/>
            <person name="Martin R."/>
            <person name="McLaughlin D.J."/>
            <person name="Morgenstern I."/>
            <person name="Morin E."/>
            <person name="Murat C."/>
            <person name="Nagy L.G."/>
            <person name="Nolan M."/>
            <person name="Ohm R.A."/>
            <person name="Patyshakuliyeva A."/>
            <person name="Rokas A."/>
            <person name="Ruiz-Duenas F.J."/>
            <person name="Sabat G."/>
            <person name="Salamov A."/>
            <person name="Samejima M."/>
            <person name="Schmutz J."/>
            <person name="Slot J.C."/>
            <person name="St John F."/>
            <person name="Stenlid J."/>
            <person name="Sun H."/>
            <person name="Sun S."/>
            <person name="Syed K."/>
            <person name="Tsang A."/>
            <person name="Wiebenga A."/>
            <person name="Young D."/>
            <person name="Pisabarro A."/>
            <person name="Eastwood D.C."/>
            <person name="Martin F."/>
            <person name="Cullen D."/>
            <person name="Grigoriev I.V."/>
            <person name="Hibbett D.S."/>
        </authorList>
    </citation>
    <scope>NUCLEOTIDE SEQUENCE [LARGE SCALE GENOMIC DNA]</scope>
    <source>
        <strain evidence="3">TFB10046</strain>
    </source>
</reference>
<evidence type="ECO:0000256" key="1">
    <source>
        <dbReference type="SAM" id="MobiDB-lite"/>
    </source>
</evidence>
<name>J0LCA7_AURST</name>
<gene>
    <name evidence="2" type="ORF">AURDEDRAFT_176823</name>
</gene>
<dbReference type="PANTHER" id="PTHR48125:SF10">
    <property type="entry name" value="OS12G0136300 PROTEIN"/>
    <property type="match status" value="1"/>
</dbReference>
<dbReference type="InParanoid" id="J0LCA7"/>
<dbReference type="EMBL" id="JH687996">
    <property type="protein sequence ID" value="EJD34129.1"/>
    <property type="molecule type" value="Genomic_DNA"/>
</dbReference>
<dbReference type="AlphaFoldDB" id="J0LCA7"/>
<evidence type="ECO:0000313" key="3">
    <source>
        <dbReference type="Proteomes" id="UP000006514"/>
    </source>
</evidence>
<feature type="compositionally biased region" description="Low complexity" evidence="1">
    <location>
        <begin position="468"/>
        <end position="479"/>
    </location>
</feature>
<feature type="region of interest" description="Disordered" evidence="1">
    <location>
        <begin position="497"/>
        <end position="538"/>
    </location>
</feature>
<keyword evidence="3" id="KW-1185">Reference proteome</keyword>
<dbReference type="PANTHER" id="PTHR48125">
    <property type="entry name" value="LP07818P1"/>
    <property type="match status" value="1"/>
</dbReference>
<feature type="compositionally biased region" description="Pro residues" evidence="1">
    <location>
        <begin position="520"/>
        <end position="530"/>
    </location>
</feature>
<proteinExistence type="predicted"/>
<feature type="compositionally biased region" description="Basic residues" evidence="1">
    <location>
        <begin position="161"/>
        <end position="170"/>
    </location>
</feature>
<accession>J0LCA7</accession>
<feature type="region of interest" description="Disordered" evidence="1">
    <location>
        <begin position="145"/>
        <end position="175"/>
    </location>
</feature>
<dbReference type="KEGG" id="adl:AURDEDRAFT_176823"/>
<feature type="region of interest" description="Disordered" evidence="1">
    <location>
        <begin position="584"/>
        <end position="619"/>
    </location>
</feature>
<evidence type="ECO:0000313" key="2">
    <source>
        <dbReference type="EMBL" id="EJD34129.1"/>
    </source>
</evidence>
<feature type="compositionally biased region" description="Acidic residues" evidence="1">
    <location>
        <begin position="454"/>
        <end position="467"/>
    </location>
</feature>